<dbReference type="Proteomes" id="UP000592181">
    <property type="component" value="Unassembled WGS sequence"/>
</dbReference>
<dbReference type="InterPro" id="IPR050807">
    <property type="entry name" value="TransReg_Diox_bact_type"/>
</dbReference>
<comment type="caution">
    <text evidence="3">The sequence shown here is derived from an EMBL/GenBank/DDBJ whole genome shotgun (WGS) entry which is preliminary data.</text>
</comment>
<dbReference type="EMBL" id="JACBZX010000001">
    <property type="protein sequence ID" value="NYG36971.1"/>
    <property type="molecule type" value="Genomic_DNA"/>
</dbReference>
<evidence type="ECO:0000256" key="1">
    <source>
        <dbReference type="ARBA" id="ARBA00023125"/>
    </source>
</evidence>
<dbReference type="SMART" id="SM00530">
    <property type="entry name" value="HTH_XRE"/>
    <property type="match status" value="1"/>
</dbReference>
<dbReference type="CDD" id="cd00093">
    <property type="entry name" value="HTH_XRE"/>
    <property type="match status" value="1"/>
</dbReference>
<gene>
    <name evidence="3" type="ORF">BJY28_001440</name>
</gene>
<dbReference type="PANTHER" id="PTHR46797">
    <property type="entry name" value="HTH-TYPE TRANSCRIPTIONAL REGULATOR"/>
    <property type="match status" value="1"/>
</dbReference>
<dbReference type="InterPro" id="IPR010982">
    <property type="entry name" value="Lambda_DNA-bd_dom_sf"/>
</dbReference>
<name>A0A852XET4_9MICO</name>
<dbReference type="RefSeq" id="WP_343037004.1">
    <property type="nucleotide sequence ID" value="NZ_JACBZX010000001.1"/>
</dbReference>
<organism evidence="3 4">
    <name type="scientific">Janibacter alkaliphilus</name>
    <dbReference type="NCBI Taxonomy" id="1069963"/>
    <lineage>
        <taxon>Bacteria</taxon>
        <taxon>Bacillati</taxon>
        <taxon>Actinomycetota</taxon>
        <taxon>Actinomycetes</taxon>
        <taxon>Micrococcales</taxon>
        <taxon>Intrasporangiaceae</taxon>
        <taxon>Janibacter</taxon>
    </lineage>
</organism>
<reference evidence="3 4" key="1">
    <citation type="submission" date="2020-07" db="EMBL/GenBank/DDBJ databases">
        <title>Sequencing the genomes of 1000 actinobacteria strains.</title>
        <authorList>
            <person name="Klenk H.-P."/>
        </authorList>
    </citation>
    <scope>NUCLEOTIDE SEQUENCE [LARGE SCALE GENOMIC DNA]</scope>
    <source>
        <strain evidence="3 4">DSM 24723</strain>
    </source>
</reference>
<dbReference type="Gene3D" id="1.10.260.40">
    <property type="entry name" value="lambda repressor-like DNA-binding domains"/>
    <property type="match status" value="1"/>
</dbReference>
<dbReference type="Gene3D" id="2.60.120.10">
    <property type="entry name" value="Jelly Rolls"/>
    <property type="match status" value="1"/>
</dbReference>
<proteinExistence type="predicted"/>
<feature type="domain" description="HTH cro/C1-type" evidence="2">
    <location>
        <begin position="8"/>
        <end position="62"/>
    </location>
</feature>
<keyword evidence="1" id="KW-0238">DNA-binding</keyword>
<evidence type="ECO:0000259" key="2">
    <source>
        <dbReference type="PROSITE" id="PS50943"/>
    </source>
</evidence>
<dbReference type="GO" id="GO:0005829">
    <property type="term" value="C:cytosol"/>
    <property type="evidence" value="ECO:0007669"/>
    <property type="project" value="TreeGrafter"/>
</dbReference>
<dbReference type="Pfam" id="PF01381">
    <property type="entry name" value="HTH_3"/>
    <property type="match status" value="1"/>
</dbReference>
<dbReference type="SUPFAM" id="SSF47413">
    <property type="entry name" value="lambda repressor-like DNA-binding domains"/>
    <property type="match status" value="1"/>
</dbReference>
<dbReference type="InterPro" id="IPR014710">
    <property type="entry name" value="RmlC-like_jellyroll"/>
</dbReference>
<dbReference type="InterPro" id="IPR011051">
    <property type="entry name" value="RmlC_Cupin_sf"/>
</dbReference>
<evidence type="ECO:0000313" key="4">
    <source>
        <dbReference type="Proteomes" id="UP000592181"/>
    </source>
</evidence>
<dbReference type="SUPFAM" id="SSF51182">
    <property type="entry name" value="RmlC-like cupins"/>
    <property type="match status" value="1"/>
</dbReference>
<dbReference type="AlphaFoldDB" id="A0A852XET4"/>
<protein>
    <submittedName>
        <fullName evidence="3">Transcriptional regulator with XRE-family HTH domain</fullName>
    </submittedName>
</protein>
<dbReference type="GO" id="GO:0003700">
    <property type="term" value="F:DNA-binding transcription factor activity"/>
    <property type="evidence" value="ECO:0007669"/>
    <property type="project" value="TreeGrafter"/>
</dbReference>
<sequence length="178" mass="19048">MARLAAAVRTERERAGLSLSELARRADVAKSSLSTLESGQGNPGVETVWALATALGVPFAALIDPPEPERQLVRAGDGEVTWSESAEYAALVLSHSPPQVRRDIYRIDAEPGRVKRSAAHAAGTVEHVVLVNGRARVGEVDALVELGPGDYYRYPGDVPHDFEALQPGTSAVMISQQR</sequence>
<dbReference type="PANTHER" id="PTHR46797:SF1">
    <property type="entry name" value="METHYLPHOSPHONATE SYNTHASE"/>
    <property type="match status" value="1"/>
</dbReference>
<evidence type="ECO:0000313" key="3">
    <source>
        <dbReference type="EMBL" id="NYG36971.1"/>
    </source>
</evidence>
<keyword evidence="4" id="KW-1185">Reference proteome</keyword>
<dbReference type="PROSITE" id="PS50943">
    <property type="entry name" value="HTH_CROC1"/>
    <property type="match status" value="1"/>
</dbReference>
<dbReference type="GO" id="GO:0003677">
    <property type="term" value="F:DNA binding"/>
    <property type="evidence" value="ECO:0007669"/>
    <property type="project" value="UniProtKB-KW"/>
</dbReference>
<dbReference type="InterPro" id="IPR001387">
    <property type="entry name" value="Cro/C1-type_HTH"/>
</dbReference>
<accession>A0A852XET4</accession>